<sequence length="224" mass="25622">MPVQPSPVSAPEVQVEGDSTAVGQGSSQSLQMIEEINEIVIQRVAEQPNQAKPKSSHASLIDPDDGRELNSYPQRRCGKEDWLLAIYGANPPFEVIQGFVKRIWAAYELDKIIQVRKGVFLVWFCNLQDKHTVVHKGIYYFDAKPFLVKGWSREMDLKTEEIQLIWVHFPDLDVKFWGNESLSKIGSILGIPLKTDRHTRDKIMIRCTRLLIDITLEGTFPEYI</sequence>
<comment type="caution">
    <text evidence="3">The sequence shown here is derived from an EMBL/GenBank/DDBJ whole genome shotgun (WGS) entry which is preliminary data.</text>
</comment>
<evidence type="ECO:0000313" key="3">
    <source>
        <dbReference type="EMBL" id="KAJ8420136.1"/>
    </source>
</evidence>
<protein>
    <recommendedName>
        <fullName evidence="2">DUF4283 domain-containing protein</fullName>
    </recommendedName>
</protein>
<feature type="compositionally biased region" description="Polar residues" evidence="1">
    <location>
        <begin position="47"/>
        <end position="58"/>
    </location>
</feature>
<keyword evidence="4" id="KW-1185">Reference proteome</keyword>
<name>A0A9Q1GJ57_9CARY</name>
<dbReference type="InterPro" id="IPR040256">
    <property type="entry name" value="At4g02000-like"/>
</dbReference>
<dbReference type="EMBL" id="JAKOGI010003822">
    <property type="protein sequence ID" value="KAJ8420136.1"/>
    <property type="molecule type" value="Genomic_DNA"/>
</dbReference>
<feature type="region of interest" description="Disordered" evidence="1">
    <location>
        <begin position="1"/>
        <end position="27"/>
    </location>
</feature>
<dbReference type="Pfam" id="PF14111">
    <property type="entry name" value="DUF4283"/>
    <property type="match status" value="1"/>
</dbReference>
<dbReference type="PANTHER" id="PTHR31286">
    <property type="entry name" value="GLYCINE-RICH CELL WALL STRUCTURAL PROTEIN 1.8-LIKE"/>
    <property type="match status" value="1"/>
</dbReference>
<evidence type="ECO:0000259" key="2">
    <source>
        <dbReference type="Pfam" id="PF14111"/>
    </source>
</evidence>
<gene>
    <name evidence="3" type="ORF">Cgig2_033118</name>
</gene>
<feature type="region of interest" description="Disordered" evidence="1">
    <location>
        <begin position="47"/>
        <end position="72"/>
    </location>
</feature>
<accession>A0A9Q1GJ57</accession>
<dbReference type="AlphaFoldDB" id="A0A9Q1GJ57"/>
<organism evidence="3 4">
    <name type="scientific">Carnegiea gigantea</name>
    <dbReference type="NCBI Taxonomy" id="171969"/>
    <lineage>
        <taxon>Eukaryota</taxon>
        <taxon>Viridiplantae</taxon>
        <taxon>Streptophyta</taxon>
        <taxon>Embryophyta</taxon>
        <taxon>Tracheophyta</taxon>
        <taxon>Spermatophyta</taxon>
        <taxon>Magnoliopsida</taxon>
        <taxon>eudicotyledons</taxon>
        <taxon>Gunneridae</taxon>
        <taxon>Pentapetalae</taxon>
        <taxon>Caryophyllales</taxon>
        <taxon>Cactineae</taxon>
        <taxon>Cactaceae</taxon>
        <taxon>Cactoideae</taxon>
        <taxon>Echinocereeae</taxon>
        <taxon>Carnegiea</taxon>
    </lineage>
</organism>
<dbReference type="OrthoDB" id="1939300at2759"/>
<evidence type="ECO:0000256" key="1">
    <source>
        <dbReference type="SAM" id="MobiDB-lite"/>
    </source>
</evidence>
<dbReference type="Proteomes" id="UP001153076">
    <property type="component" value="Unassembled WGS sequence"/>
</dbReference>
<dbReference type="PANTHER" id="PTHR31286:SF165">
    <property type="entry name" value="DUF4283 DOMAIN-CONTAINING PROTEIN"/>
    <property type="match status" value="1"/>
</dbReference>
<feature type="domain" description="DUF4283" evidence="2">
    <location>
        <begin position="88"/>
        <end position="157"/>
    </location>
</feature>
<proteinExistence type="predicted"/>
<evidence type="ECO:0000313" key="4">
    <source>
        <dbReference type="Proteomes" id="UP001153076"/>
    </source>
</evidence>
<reference evidence="3" key="1">
    <citation type="submission" date="2022-04" db="EMBL/GenBank/DDBJ databases">
        <title>Carnegiea gigantea Genome sequencing and assembly v2.</title>
        <authorList>
            <person name="Copetti D."/>
            <person name="Sanderson M.J."/>
            <person name="Burquez A."/>
            <person name="Wojciechowski M.F."/>
        </authorList>
    </citation>
    <scope>NUCLEOTIDE SEQUENCE</scope>
    <source>
        <strain evidence="3">SGP5-SGP5p</strain>
        <tissue evidence="3">Aerial part</tissue>
    </source>
</reference>
<dbReference type="InterPro" id="IPR025558">
    <property type="entry name" value="DUF4283"/>
</dbReference>